<evidence type="ECO:0000313" key="1">
    <source>
        <dbReference type="EMBL" id="WPU92616.1"/>
    </source>
</evidence>
<dbReference type="RefSeq" id="WP_321561776.1">
    <property type="nucleotide sequence ID" value="NZ_CP139558.1"/>
</dbReference>
<dbReference type="Proteomes" id="UP001324380">
    <property type="component" value="Chromosome"/>
</dbReference>
<dbReference type="EMBL" id="CP139558">
    <property type="protein sequence ID" value="WPU92616.1"/>
    <property type="molecule type" value="Genomic_DNA"/>
</dbReference>
<reference evidence="1 2" key="1">
    <citation type="submission" date="2023-11" db="EMBL/GenBank/DDBJ databases">
        <title>Analysis of the Genomes of Mucilaginibacter gossypii cycad 4 and M. sabulilitoris SNA2: microbes with the potential for plant growth promotion.</title>
        <authorList>
            <person name="Hirsch A.M."/>
            <person name="Humm E."/>
            <person name="Rubbi M."/>
            <person name="Del Vecchio G."/>
            <person name="Ha S.M."/>
            <person name="Pellegrini M."/>
            <person name="Gunsalus R.P."/>
        </authorList>
    </citation>
    <scope>NUCLEOTIDE SEQUENCE [LARGE SCALE GENOMIC DNA]</scope>
    <source>
        <strain evidence="1 2">SNA2</strain>
    </source>
</reference>
<gene>
    <name evidence="1" type="ORF">SNE25_25150</name>
</gene>
<organism evidence="1 2">
    <name type="scientific">Mucilaginibacter sabulilitoris</name>
    <dbReference type="NCBI Taxonomy" id="1173583"/>
    <lineage>
        <taxon>Bacteria</taxon>
        <taxon>Pseudomonadati</taxon>
        <taxon>Bacteroidota</taxon>
        <taxon>Sphingobacteriia</taxon>
        <taxon>Sphingobacteriales</taxon>
        <taxon>Sphingobacteriaceae</taxon>
        <taxon>Mucilaginibacter</taxon>
    </lineage>
</organism>
<proteinExistence type="predicted"/>
<protein>
    <submittedName>
        <fullName evidence="1">Uncharacterized protein</fullName>
    </submittedName>
</protein>
<keyword evidence="2" id="KW-1185">Reference proteome</keyword>
<evidence type="ECO:0000313" key="2">
    <source>
        <dbReference type="Proteomes" id="UP001324380"/>
    </source>
</evidence>
<accession>A0ABZ0TIY3</accession>
<name>A0ABZ0TIY3_9SPHI</name>
<sequence>MTSQLQANGIVTPTRKGFYKAVCEKLEDDEQANQVNEWGDITLL</sequence>